<feature type="binding site" evidence="4">
    <location>
        <begin position="153"/>
        <end position="156"/>
    </location>
    <ligand>
        <name>FAD</name>
        <dbReference type="ChEBI" id="CHEBI:57692"/>
    </ligand>
</feature>
<dbReference type="Pfam" id="PF03241">
    <property type="entry name" value="HpaB"/>
    <property type="match status" value="1"/>
</dbReference>
<dbReference type="GO" id="GO:0016627">
    <property type="term" value="F:oxidoreductase activity, acting on the CH-CH group of donors"/>
    <property type="evidence" value="ECO:0007669"/>
    <property type="project" value="InterPro"/>
</dbReference>
<comment type="caution">
    <text evidence="7">The sequence shown here is derived from an EMBL/GenBank/DDBJ whole genome shotgun (WGS) entry which is preliminary data.</text>
</comment>
<dbReference type="PANTHER" id="PTHR36117:SF3">
    <property type="entry name" value="4-HYDROXYPHENYLACETATE 3-MONOOXYGENASE-RELATED"/>
    <property type="match status" value="1"/>
</dbReference>
<dbReference type="Gene3D" id="1.10.3140.10">
    <property type="entry name" value="4-hydroxybutyryl-coa dehydratase, domain 1"/>
    <property type="match status" value="1"/>
</dbReference>
<dbReference type="SUPFAM" id="SSF56645">
    <property type="entry name" value="Acyl-CoA dehydrogenase NM domain-like"/>
    <property type="match status" value="1"/>
</dbReference>
<feature type="domain" description="HpaB/PvcC/4-BUDH N-terminal" evidence="6">
    <location>
        <begin position="5"/>
        <end position="269"/>
    </location>
</feature>
<organism evidence="7 8">
    <name type="scientific">Cohnella terricola</name>
    <dbReference type="NCBI Taxonomy" id="1289167"/>
    <lineage>
        <taxon>Bacteria</taxon>
        <taxon>Bacillati</taxon>
        <taxon>Bacillota</taxon>
        <taxon>Bacilli</taxon>
        <taxon>Bacillales</taxon>
        <taxon>Paenibacillaceae</taxon>
        <taxon>Cohnella</taxon>
    </lineage>
</organism>
<evidence type="ECO:0000259" key="6">
    <source>
        <dbReference type="Pfam" id="PF11794"/>
    </source>
</evidence>
<accession>A0A559J4H7</accession>
<evidence type="ECO:0000313" key="8">
    <source>
        <dbReference type="Proteomes" id="UP000316330"/>
    </source>
</evidence>
<dbReference type="EMBL" id="VNJJ01000029">
    <property type="protein sequence ID" value="TVX94795.1"/>
    <property type="molecule type" value="Genomic_DNA"/>
</dbReference>
<dbReference type="InterPro" id="IPR024719">
    <property type="entry name" value="HpaB/PvcC/4-BUDH_C"/>
</dbReference>
<gene>
    <name evidence="7" type="ORF">FPZ45_24700</name>
</gene>
<dbReference type="InterPro" id="IPR009100">
    <property type="entry name" value="AcylCoA_DH/oxidase_NM_dom_sf"/>
</dbReference>
<dbReference type="PANTHER" id="PTHR36117">
    <property type="entry name" value="4-HYDROXYPHENYLACETATE 3-MONOOXYGENASE-RELATED"/>
    <property type="match status" value="1"/>
</dbReference>
<name>A0A559J4H7_9BACL</name>
<evidence type="ECO:0000256" key="1">
    <source>
        <dbReference type="ARBA" id="ARBA00022630"/>
    </source>
</evidence>
<keyword evidence="1" id="KW-0285">Flavoprotein</keyword>
<keyword evidence="3" id="KW-0560">Oxidoreductase</keyword>
<dbReference type="SUPFAM" id="SSF47203">
    <property type="entry name" value="Acyl-CoA dehydrogenase C-terminal domain-like"/>
    <property type="match status" value="1"/>
</dbReference>
<evidence type="ECO:0000256" key="2">
    <source>
        <dbReference type="ARBA" id="ARBA00022827"/>
    </source>
</evidence>
<dbReference type="Gene3D" id="1.20.140.10">
    <property type="entry name" value="Butyryl-CoA Dehydrogenase, subunit A, domain 3"/>
    <property type="match status" value="1"/>
</dbReference>
<feature type="binding site" evidence="4">
    <location>
        <position position="190"/>
    </location>
    <ligand>
        <name>FAD</name>
        <dbReference type="ChEBI" id="CHEBI:57692"/>
    </ligand>
</feature>
<evidence type="ECO:0000259" key="5">
    <source>
        <dbReference type="Pfam" id="PF03241"/>
    </source>
</evidence>
<keyword evidence="2 4" id="KW-0274">FAD</keyword>
<evidence type="ECO:0000313" key="7">
    <source>
        <dbReference type="EMBL" id="TVX94795.1"/>
    </source>
</evidence>
<dbReference type="InterPro" id="IPR046373">
    <property type="entry name" value="Acyl-CoA_Oxase/DH_mid-dom_sf"/>
</dbReference>
<dbReference type="InterPro" id="IPR036250">
    <property type="entry name" value="AcylCo_DH-like_C"/>
</dbReference>
<dbReference type="RefSeq" id="WP_144707324.1">
    <property type="nucleotide sequence ID" value="NZ_VNJJ01000029.1"/>
</dbReference>
<evidence type="ECO:0000256" key="3">
    <source>
        <dbReference type="ARBA" id="ARBA00023002"/>
    </source>
</evidence>
<feature type="binding site" evidence="4">
    <location>
        <begin position="450"/>
        <end position="453"/>
    </location>
    <ligand>
        <name>FAD</name>
        <dbReference type="ChEBI" id="CHEBI:57692"/>
    </ligand>
</feature>
<feature type="domain" description="HpaB/PvcC/4-BUDH C-terminal" evidence="5">
    <location>
        <begin position="278"/>
        <end position="474"/>
    </location>
</feature>
<dbReference type="OrthoDB" id="9785230at2"/>
<reference evidence="7 8" key="1">
    <citation type="submission" date="2019-07" db="EMBL/GenBank/DDBJ databases">
        <authorList>
            <person name="Kim J."/>
        </authorList>
    </citation>
    <scope>NUCLEOTIDE SEQUENCE [LARGE SCALE GENOMIC DNA]</scope>
    <source>
        <strain evidence="7 8">G13</strain>
    </source>
</reference>
<dbReference type="InterPro" id="IPR004925">
    <property type="entry name" value="HpaB/PvcC/4-BUDH"/>
</dbReference>
<evidence type="ECO:0000256" key="4">
    <source>
        <dbReference type="PIRSR" id="PIRSR000331-2"/>
    </source>
</evidence>
<dbReference type="PIRSF" id="PIRSF000331">
    <property type="entry name" value="HpaA_HpaB"/>
    <property type="match status" value="1"/>
</dbReference>
<protein>
    <submittedName>
        <fullName evidence="7">4-hydroxyphenylacetate 3-hydroxylase</fullName>
    </submittedName>
</protein>
<dbReference type="InterPro" id="IPR024674">
    <property type="entry name" value="HpaB/PvcC/4-BUDH_N"/>
</dbReference>
<dbReference type="Pfam" id="PF11794">
    <property type="entry name" value="HpaB_N"/>
    <property type="match status" value="1"/>
</dbReference>
<dbReference type="Gene3D" id="2.40.110.10">
    <property type="entry name" value="Butyryl-CoA Dehydrogenase, subunit A, domain 2"/>
    <property type="match status" value="1"/>
</dbReference>
<dbReference type="Proteomes" id="UP000316330">
    <property type="component" value="Unassembled WGS sequence"/>
</dbReference>
<sequence>MNTRGKRFVESLKDGRSVWLDGKKVEDITTHPAFTGALGTLENLFDMLSDPVMQKKIGFRSPTTGEYVHNAFLVPTTQEHLRQRNEAFKIWADATYGVMSRLSEFARTLITSWHATSEMFREYDNQYPDKIRQFYEFARDEDRFVIQAFGNPQIDRSKDAVGASDLDAHLRIVRKTSEGIYIKGAKTVATGAPYAHDLIIAPNYQVKDTNPEYAHALIVPLNAEGIHMICRESYASTNMDEHPLSARFDEMDAVIVFDNVFIPWERVLLHDHPEAVWKFYNTLKSNALTFHQTVVRLVSKLEFITGIAFAIAESIGVHTFLNVQEKLGELITQVETIKGLMHASEVTTRRDQFGMLIPSSVPLQTARNLGMRFYPRAIEILQQIGAGGYTQTPSTTVENSGEIQAYIETYYRGANVSAAKKVKLFKIAWDIVGSPLASRHELYERLYAGDPSRMYAIQYLASDKKALEERLEQFWNSAGGSDAVDEFRGTVFATDK</sequence>
<keyword evidence="8" id="KW-1185">Reference proteome</keyword>
<proteinExistence type="predicted"/>
<dbReference type="AlphaFoldDB" id="A0A559J4H7"/>